<feature type="domain" description="RNA polymerase sigma-70 region 2" evidence="6">
    <location>
        <begin position="40"/>
        <end position="106"/>
    </location>
</feature>
<evidence type="ECO:0000259" key="7">
    <source>
        <dbReference type="Pfam" id="PF04545"/>
    </source>
</evidence>
<dbReference type="InterPro" id="IPR007630">
    <property type="entry name" value="RNA_pol_sigma70_r4"/>
</dbReference>
<dbReference type="InterPro" id="IPR007627">
    <property type="entry name" value="RNA_pol_sigma70_r2"/>
</dbReference>
<reference evidence="8 9" key="1">
    <citation type="submission" date="2018-07" db="EMBL/GenBank/DDBJ databases">
        <title>Sequencing the genomes of 1000 actinobacteria strains.</title>
        <authorList>
            <person name="Klenk H.-P."/>
        </authorList>
    </citation>
    <scope>NUCLEOTIDE SEQUENCE [LARGE SCALE GENOMIC DNA]</scope>
    <source>
        <strain evidence="8 9">DSM 14442</strain>
    </source>
</reference>
<dbReference type="InterPro" id="IPR014284">
    <property type="entry name" value="RNA_pol_sigma-70_dom"/>
</dbReference>
<dbReference type="GO" id="GO:0006352">
    <property type="term" value="P:DNA-templated transcription initiation"/>
    <property type="evidence" value="ECO:0007669"/>
    <property type="project" value="InterPro"/>
</dbReference>
<dbReference type="RefSeq" id="WP_115932303.1">
    <property type="nucleotide sequence ID" value="NZ_QREH01000001.1"/>
</dbReference>
<dbReference type="SUPFAM" id="SSF88946">
    <property type="entry name" value="Sigma2 domain of RNA polymerase sigma factors"/>
    <property type="match status" value="1"/>
</dbReference>
<evidence type="ECO:0000256" key="1">
    <source>
        <dbReference type="ARBA" id="ARBA00010641"/>
    </source>
</evidence>
<dbReference type="SUPFAM" id="SSF88659">
    <property type="entry name" value="Sigma3 and sigma4 domains of RNA polymerase sigma factors"/>
    <property type="match status" value="1"/>
</dbReference>
<feature type="domain" description="RNA polymerase sigma-70 region 4" evidence="7">
    <location>
        <begin position="143"/>
        <end position="191"/>
    </location>
</feature>
<dbReference type="InterPro" id="IPR013325">
    <property type="entry name" value="RNA_pol_sigma_r2"/>
</dbReference>
<evidence type="ECO:0000256" key="5">
    <source>
        <dbReference type="ARBA" id="ARBA00023163"/>
    </source>
</evidence>
<dbReference type="Proteomes" id="UP000256727">
    <property type="component" value="Unassembled WGS sequence"/>
</dbReference>
<dbReference type="Pfam" id="PF04545">
    <property type="entry name" value="Sigma70_r4"/>
    <property type="match status" value="1"/>
</dbReference>
<name>A0A3D9LGY1_9MICC</name>
<dbReference type="EMBL" id="QREH01000001">
    <property type="protein sequence ID" value="REE04353.1"/>
    <property type="molecule type" value="Genomic_DNA"/>
</dbReference>
<dbReference type="NCBIfam" id="TIGR02937">
    <property type="entry name" value="sigma70-ECF"/>
    <property type="match status" value="1"/>
</dbReference>
<keyword evidence="2" id="KW-0805">Transcription regulation</keyword>
<evidence type="ECO:0000256" key="2">
    <source>
        <dbReference type="ARBA" id="ARBA00023015"/>
    </source>
</evidence>
<protein>
    <submittedName>
        <fullName evidence="8">RNA polymerase sigma-70 factor (ECF subfamily)</fullName>
    </submittedName>
</protein>
<comment type="similarity">
    <text evidence="1">Belongs to the sigma-70 factor family. ECF subfamily.</text>
</comment>
<dbReference type="Pfam" id="PF04542">
    <property type="entry name" value="Sigma70_r2"/>
    <property type="match status" value="1"/>
</dbReference>
<sequence length="198" mass="21514">MTSTAGTGPGRSAARERDAHLVGLLRRSATGDQEAFAAFYDAVAPSAYGLARKIVRDADLAADVTQEALVDVWRSAERFDPDRGSVVGWVCSITHRRAVDLIRSTQSSRNREERAGVAGFERDRDDAAEALESAEDRDRVTECLGTLTGLEYEAVTQAYYGGLTYRQVAERLGAKLATVKSRMRSALQRLQDCLGVGA</sequence>
<keyword evidence="9" id="KW-1185">Reference proteome</keyword>
<dbReference type="OrthoDB" id="9784272at2"/>
<dbReference type="PANTHER" id="PTHR43133">
    <property type="entry name" value="RNA POLYMERASE ECF-TYPE SIGMA FACTO"/>
    <property type="match status" value="1"/>
</dbReference>
<dbReference type="GO" id="GO:0016987">
    <property type="term" value="F:sigma factor activity"/>
    <property type="evidence" value="ECO:0007669"/>
    <property type="project" value="UniProtKB-KW"/>
</dbReference>
<evidence type="ECO:0000256" key="3">
    <source>
        <dbReference type="ARBA" id="ARBA00023082"/>
    </source>
</evidence>
<dbReference type="InterPro" id="IPR013324">
    <property type="entry name" value="RNA_pol_sigma_r3/r4-like"/>
</dbReference>
<dbReference type="PANTHER" id="PTHR43133:SF66">
    <property type="entry name" value="ECF RNA POLYMERASE SIGMA FACTOR SIGK"/>
    <property type="match status" value="1"/>
</dbReference>
<dbReference type="AlphaFoldDB" id="A0A3D9LGY1"/>
<evidence type="ECO:0000313" key="8">
    <source>
        <dbReference type="EMBL" id="REE04353.1"/>
    </source>
</evidence>
<comment type="caution">
    <text evidence="8">The sequence shown here is derived from an EMBL/GenBank/DDBJ whole genome shotgun (WGS) entry which is preliminary data.</text>
</comment>
<evidence type="ECO:0000313" key="9">
    <source>
        <dbReference type="Proteomes" id="UP000256727"/>
    </source>
</evidence>
<organism evidence="8 9">
    <name type="scientific">Citricoccus muralis</name>
    <dbReference type="NCBI Taxonomy" id="169134"/>
    <lineage>
        <taxon>Bacteria</taxon>
        <taxon>Bacillati</taxon>
        <taxon>Actinomycetota</taxon>
        <taxon>Actinomycetes</taxon>
        <taxon>Micrococcales</taxon>
        <taxon>Micrococcaceae</taxon>
        <taxon>Citricoccus</taxon>
    </lineage>
</organism>
<dbReference type="GO" id="GO:0003677">
    <property type="term" value="F:DNA binding"/>
    <property type="evidence" value="ECO:0007669"/>
    <property type="project" value="UniProtKB-KW"/>
</dbReference>
<evidence type="ECO:0000259" key="6">
    <source>
        <dbReference type="Pfam" id="PF04542"/>
    </source>
</evidence>
<accession>A0A3D9LGY1</accession>
<keyword evidence="4" id="KW-0238">DNA-binding</keyword>
<dbReference type="CDD" id="cd06171">
    <property type="entry name" value="Sigma70_r4"/>
    <property type="match status" value="1"/>
</dbReference>
<keyword evidence="5" id="KW-0804">Transcription</keyword>
<dbReference type="InterPro" id="IPR039425">
    <property type="entry name" value="RNA_pol_sigma-70-like"/>
</dbReference>
<dbReference type="InterPro" id="IPR036388">
    <property type="entry name" value="WH-like_DNA-bd_sf"/>
</dbReference>
<dbReference type="Gene3D" id="1.10.1740.10">
    <property type="match status" value="1"/>
</dbReference>
<gene>
    <name evidence="8" type="ORF">C8E99_2188</name>
</gene>
<dbReference type="Gene3D" id="1.10.10.10">
    <property type="entry name" value="Winged helix-like DNA-binding domain superfamily/Winged helix DNA-binding domain"/>
    <property type="match status" value="1"/>
</dbReference>
<proteinExistence type="inferred from homology"/>
<keyword evidence="3" id="KW-0731">Sigma factor</keyword>
<evidence type="ECO:0000256" key="4">
    <source>
        <dbReference type="ARBA" id="ARBA00023125"/>
    </source>
</evidence>